<dbReference type="GO" id="GO:0072583">
    <property type="term" value="P:clathrin-dependent endocytosis"/>
    <property type="evidence" value="ECO:0007669"/>
    <property type="project" value="InterPro"/>
</dbReference>
<evidence type="ECO:0000256" key="3">
    <source>
        <dbReference type="ARBA" id="ARBA00022583"/>
    </source>
</evidence>
<evidence type="ECO:0000256" key="7">
    <source>
        <dbReference type="PIRNR" id="PIRNR037091"/>
    </source>
</evidence>
<dbReference type="InterPro" id="IPR002553">
    <property type="entry name" value="Clathrin/coatomer_adapt-like_N"/>
</dbReference>
<keyword evidence="2 7" id="KW-0813">Transport</keyword>
<dbReference type="Pfam" id="PF02883">
    <property type="entry name" value="Alpha_adaptinC2"/>
    <property type="match status" value="1"/>
</dbReference>
<reference evidence="11" key="1">
    <citation type="submission" date="2022-11" db="UniProtKB">
        <authorList>
            <consortium name="WormBaseParasite"/>
        </authorList>
    </citation>
    <scope>IDENTIFICATION</scope>
</reference>
<dbReference type="AlphaFoldDB" id="A0A914DG89"/>
<dbReference type="Pfam" id="PF01602">
    <property type="entry name" value="Adaptin_N"/>
    <property type="match status" value="1"/>
</dbReference>
<feature type="binding site" evidence="8">
    <location>
        <position position="42"/>
    </location>
    <ligand>
        <name>a 1,2-diacyl-sn-glycero-3-phospho-(1D-myo-inositol-3,4,5-trisphosphate)</name>
        <dbReference type="ChEBI" id="CHEBI:57836"/>
    </ligand>
</feature>
<dbReference type="Pfam" id="PF02296">
    <property type="entry name" value="Alpha_adaptin_C"/>
    <property type="match status" value="1"/>
</dbReference>
<dbReference type="PIRSF" id="PIRSF037091">
    <property type="entry name" value="AP2_complex_alpha"/>
    <property type="match status" value="1"/>
</dbReference>
<evidence type="ECO:0000313" key="10">
    <source>
        <dbReference type="Proteomes" id="UP000887540"/>
    </source>
</evidence>
<feature type="binding site" evidence="8">
    <location>
        <begin position="56"/>
        <end position="60"/>
    </location>
    <ligand>
        <name>a 1,2-diacyl-sn-glycero-3-phospho-(1D-myo-inositol-3,4,5-trisphosphate)</name>
        <dbReference type="ChEBI" id="CHEBI:57836"/>
    </ligand>
</feature>
<evidence type="ECO:0000256" key="2">
    <source>
        <dbReference type="ARBA" id="ARBA00022448"/>
    </source>
</evidence>
<evidence type="ECO:0000259" key="9">
    <source>
        <dbReference type="SMART" id="SM00809"/>
    </source>
</evidence>
<dbReference type="InterPro" id="IPR016024">
    <property type="entry name" value="ARM-type_fold"/>
</dbReference>
<sequence>MPAVKGDGMRGLAVFISDIRNCKSKEAELKRINKELANIRSKFKGDKTLDGYQKKKYVCKLLFIFLLGHDIDFGHMEAVNLLSSNKYTEKQIGYLFISVLINLNSELIKLIIQSIKNDISSRNPVHVNLALQCIANIGSKDMCEAFAQDLPKLLVSGDTIDFVKQSAALCLLKLFRTSSDVLPPTEYASRIVHLLNDAHLGVVTAAASLIEALSKKWPDEYKGCVPLAISRLSRIVTSTYTDLQDYTYYFVPAPWLCVKLLRLLQNYPPPEDPGNRARLLECLEGILNKAQDAPKSKKVQHANAKNAVLFEAIALIIHMDSEPNLLVRACNQLGTFLSHRETNLRYLALESMCLLATSEFSHEAVKKHQDTIINSLKTERDVSVRQRAIDLLYAMCDRSNAENIVAEMLAYLETADYSIREEMVLKVAILAEKYASDYTWYVDVILKLIRIAGDYVSEEVWYRVIQIVVNREDVQGYAAKTVFEALQRPACHENMVKVGGYILGEFGNLIAGDPRSSPQIQFELLHSKYHLCSINTRCLLLTTYVKFCNLFPEIKHLIQDVFRIDHNLRNPDAELQQRAVEYLQMSRVATPDVLATILEEMPPFPEKESSLLAKLKKSKPQVEELENQVAEKKQRPTAIMSQNHDVSAKLIDVDTTTSSIVNTNGTSNTNPLVDIFGSTQNGTNHANDVAVQNAQDITKFLFKQSGVLYEDDVVQIGCKLETRTNLARLGMFYGNKTSAPFADFQATVSCPGALAAQLLSQAKPVDSVIQAGAQVQQLINFICVNVFEKPPVAHVTFNYVAKDGSRQAFSKSLYLPMFISKFFEPTDMTSEQFFNRWKQLSQPTQESQQIFPAAQPMDNEAVKTKLAGLGSKLLTDVDPNPENFVCAGIVHTQTQQIGTLVRLEPNKQAKMYRLTVRSSRDILAKHICELLSPQF</sequence>
<dbReference type="GO" id="GO:0035615">
    <property type="term" value="F:clathrin adaptor activity"/>
    <property type="evidence" value="ECO:0007669"/>
    <property type="project" value="InterPro"/>
</dbReference>
<dbReference type="WBParaSite" id="ACRNAN_scaffold252.g26905.t1">
    <property type="protein sequence ID" value="ACRNAN_scaffold252.g26905.t1"/>
    <property type="gene ID" value="ACRNAN_scaffold252.g26905"/>
</dbReference>
<accession>A0A914DG89</accession>
<keyword evidence="10" id="KW-1185">Reference proteome</keyword>
<dbReference type="FunFam" id="1.25.10.10:FF:000020">
    <property type="entry name" value="AP-2 complex subunit alpha"/>
    <property type="match status" value="1"/>
</dbReference>
<feature type="domain" description="Clathrin adaptor alpha/beta/gamma-adaptin appendage Ig-like subdomain" evidence="9">
    <location>
        <begin position="698"/>
        <end position="816"/>
    </location>
</feature>
<protein>
    <recommendedName>
        <fullName evidence="7">AP-2 complex subunit alpha</fullName>
    </recommendedName>
</protein>
<keyword evidence="5 7" id="KW-0472">Membrane</keyword>
<keyword evidence="3 7" id="KW-0254">Endocytosis</keyword>
<dbReference type="Gene3D" id="2.60.40.1230">
    <property type="match status" value="1"/>
</dbReference>
<keyword evidence="6 7" id="KW-0168">Coated pit</keyword>
<dbReference type="Proteomes" id="UP000887540">
    <property type="component" value="Unplaced"/>
</dbReference>
<dbReference type="FunFam" id="3.30.310.10:FF:000004">
    <property type="entry name" value="AP-2 complex subunit alpha"/>
    <property type="match status" value="1"/>
</dbReference>
<dbReference type="InterPro" id="IPR009028">
    <property type="entry name" value="Coatomer/calthrin_app_sub_C"/>
</dbReference>
<dbReference type="GO" id="GO:0030122">
    <property type="term" value="C:AP-2 adaptor complex"/>
    <property type="evidence" value="ECO:0007669"/>
    <property type="project" value="InterPro"/>
</dbReference>
<dbReference type="SMART" id="SM00809">
    <property type="entry name" value="Alpha_adaptinC2"/>
    <property type="match status" value="1"/>
</dbReference>
<dbReference type="InterPro" id="IPR050840">
    <property type="entry name" value="Adaptor_Complx_Large_Subunit"/>
</dbReference>
<evidence type="ECO:0000256" key="1">
    <source>
        <dbReference type="ARBA" id="ARBA00004277"/>
    </source>
</evidence>
<dbReference type="Gene3D" id="1.25.10.10">
    <property type="entry name" value="Leucine-rich Repeat Variant"/>
    <property type="match status" value="1"/>
</dbReference>
<dbReference type="InterPro" id="IPR017104">
    <property type="entry name" value="AP2_complex_asu"/>
</dbReference>
<dbReference type="SUPFAM" id="SSF49348">
    <property type="entry name" value="Clathrin adaptor appendage domain"/>
    <property type="match status" value="1"/>
</dbReference>
<name>A0A914DG89_9BILA</name>
<organism evidence="10 11">
    <name type="scientific">Acrobeloides nanus</name>
    <dbReference type="NCBI Taxonomy" id="290746"/>
    <lineage>
        <taxon>Eukaryota</taxon>
        <taxon>Metazoa</taxon>
        <taxon>Ecdysozoa</taxon>
        <taxon>Nematoda</taxon>
        <taxon>Chromadorea</taxon>
        <taxon>Rhabditida</taxon>
        <taxon>Tylenchina</taxon>
        <taxon>Cephalobomorpha</taxon>
        <taxon>Cephaloboidea</taxon>
        <taxon>Cephalobidae</taxon>
        <taxon>Acrobeloides</taxon>
    </lineage>
</organism>
<dbReference type="Gene3D" id="3.30.310.10">
    <property type="entry name" value="TATA-Binding Protein"/>
    <property type="match status" value="1"/>
</dbReference>
<comment type="similarity">
    <text evidence="7">Belongs to the adaptor complexes large subunit family.</text>
</comment>
<evidence type="ECO:0000256" key="4">
    <source>
        <dbReference type="ARBA" id="ARBA00022927"/>
    </source>
</evidence>
<dbReference type="InterPro" id="IPR013041">
    <property type="entry name" value="Clathrin_app_Ig-like_sf"/>
</dbReference>
<evidence type="ECO:0000256" key="8">
    <source>
        <dbReference type="PIRSR" id="PIRSR037091-1"/>
    </source>
</evidence>
<feature type="binding site" evidence="8">
    <location>
        <position position="52"/>
    </location>
    <ligand>
        <name>a 1,2-diacyl-sn-glycero-3-phospho-(1D-myo-inositol-3,4,5-trisphosphate)</name>
        <dbReference type="ChEBI" id="CHEBI:57836"/>
    </ligand>
</feature>
<comment type="subcellular location">
    <subcellularLocation>
        <location evidence="1">Membrane</location>
        <location evidence="1">Coated pit</location>
        <topology evidence="1">Peripheral membrane protein</topology>
        <orientation evidence="1">Cytoplasmic side</orientation>
    </subcellularLocation>
</comment>
<evidence type="ECO:0000256" key="6">
    <source>
        <dbReference type="ARBA" id="ARBA00023176"/>
    </source>
</evidence>
<keyword evidence="4 7" id="KW-0653">Protein transport</keyword>
<evidence type="ECO:0000313" key="11">
    <source>
        <dbReference type="WBParaSite" id="ACRNAN_scaffold252.g26905.t1"/>
    </source>
</evidence>
<evidence type="ECO:0000256" key="5">
    <source>
        <dbReference type="ARBA" id="ARBA00023136"/>
    </source>
</evidence>
<dbReference type="SUPFAM" id="SSF55711">
    <property type="entry name" value="Subdomain of clathrin and coatomer appendage domain"/>
    <property type="match status" value="1"/>
</dbReference>
<proteinExistence type="inferred from homology"/>
<dbReference type="InterPro" id="IPR012295">
    <property type="entry name" value="TBP_dom_sf"/>
</dbReference>
<comment type="function">
    <text evidence="7">Adaptins are components of the adaptor complexes which link clathrin to receptors in coated vesicles. Clathrin-associated protein complexes are believed to interact with the cytoplasmic tails of membrane proteins, leading to their selection and concentration.</text>
</comment>
<dbReference type="PANTHER" id="PTHR22780">
    <property type="entry name" value="ADAPTIN, ALPHA/GAMMA/EPSILON"/>
    <property type="match status" value="1"/>
</dbReference>
<dbReference type="InterPro" id="IPR008152">
    <property type="entry name" value="Clathrin_a/b/g-adaptin_app_Ig"/>
</dbReference>
<feature type="binding site" evidence="8">
    <location>
        <begin position="10"/>
        <end position="11"/>
    </location>
    <ligand>
        <name>a 1,2-diacyl-sn-glycero-3-phospho-(1D-myo-inositol-3,4,5-trisphosphate)</name>
        <dbReference type="ChEBI" id="CHEBI:57836"/>
    </ligand>
</feature>
<dbReference type="InterPro" id="IPR011989">
    <property type="entry name" value="ARM-like"/>
</dbReference>
<dbReference type="SUPFAM" id="SSF48371">
    <property type="entry name" value="ARM repeat"/>
    <property type="match status" value="1"/>
</dbReference>
<dbReference type="InterPro" id="IPR003164">
    <property type="entry name" value="Clathrin_a-adaptin_app_sub_C"/>
</dbReference>
<dbReference type="GO" id="GO:0006886">
    <property type="term" value="P:intracellular protein transport"/>
    <property type="evidence" value="ECO:0007669"/>
    <property type="project" value="UniProtKB-UniRule"/>
</dbReference>